<keyword evidence="3" id="KW-1185">Reference proteome</keyword>
<evidence type="ECO:0000313" key="2">
    <source>
        <dbReference type="EMBL" id="GCE84986.1"/>
    </source>
</evidence>
<dbReference type="RefSeq" id="WP_141262356.1">
    <property type="nucleotide sequence ID" value="NZ_BDLU01000066.1"/>
</dbReference>
<proteinExistence type="predicted"/>
<sequence length="598" mass="63217">MPDSTILYAYGNTVDTSGDYVLAPALWVLGVAGVGGGSATFEGSDVNATLSFAPTVIGLLSPYSVTSEDGAHVTLTGTDGSLVSALTGTTITANGGTVTLAGEDAISALSGTTYNIENGGTLMINQVQGADAIAALGGSTVNFGTGGGTLVITPGSNVSILEFPSITGFDQPGATIEIPNATAISSVSQSGSDTNIVTTTGQTIQVQGDFYDYATQHNLFQSTSDGNLYISTTPVNSTGDTGVLVCFLPGSMISTPSGTVAVEDIRENDDVMAWVDGQQIPRKVTWAGKARANVRAGMPDDEAGYPVRILPNAIADGVPYKDMLVTAEHCLFLDSRFIPARMLVNGRSIFYDRSITSYDYHHIETEEHSVIMADGVMTESYLDTGNRRAFQQADNIIRIGEKVRNWLHDAAAPLGVSQAFVEPLFRQIAARAIAAGRENVSEAPVLSDDPALYLLTETNAVIKQIRAANGFVFFMIPPGVQDVRIMSRTSRPSDTIGPYVDDRRRLGVLVKDIKLFEGNAVRAITTHLAQNAPSGWYDGWYAPSNVPCRWTDGQSSLHLGTTHRATSMGLLCIEILAGGPYAVVNNATPATDIPRLTA</sequence>
<dbReference type="EMBL" id="BDLU01000066">
    <property type="protein sequence ID" value="GCE84986.1"/>
    <property type="molecule type" value="Genomic_DNA"/>
</dbReference>
<gene>
    <name evidence="2" type="ORF">MSKU9_3127</name>
</gene>
<dbReference type="AlphaFoldDB" id="A0A4P5P4B5"/>
<protein>
    <submittedName>
        <fullName evidence="2">Outer membrane protein</fullName>
    </submittedName>
</protein>
<dbReference type="InterPro" id="IPR036844">
    <property type="entry name" value="Hint_dom_sf"/>
</dbReference>
<dbReference type="SUPFAM" id="SSF51294">
    <property type="entry name" value="Hedgehog/intein (Hint) domain"/>
    <property type="match status" value="1"/>
</dbReference>
<organism evidence="2 3">
    <name type="scientific">Komagataeibacter diospyri</name>
    <dbReference type="NCBI Taxonomy" id="1932662"/>
    <lineage>
        <taxon>Bacteria</taxon>
        <taxon>Pseudomonadati</taxon>
        <taxon>Pseudomonadota</taxon>
        <taxon>Alphaproteobacteria</taxon>
        <taxon>Acetobacterales</taxon>
        <taxon>Acetobacteraceae</taxon>
        <taxon>Komagataeibacter</taxon>
    </lineage>
</organism>
<comment type="caution">
    <text evidence="2">The sequence shown here is derived from an EMBL/GenBank/DDBJ whole genome shotgun (WGS) entry which is preliminary data.</text>
</comment>
<reference evidence="3" key="1">
    <citation type="submission" date="2017-01" db="EMBL/GenBank/DDBJ databases">
        <title>Komagataeibacter sp. MSKU9 whole genome sequencing project.</title>
        <authorList>
            <person name="Matsutani M."/>
            <person name="Naloka K."/>
            <person name="Theeragool G."/>
            <person name="Yakushi T."/>
            <person name="Matsushita K."/>
        </authorList>
    </citation>
    <scope>NUCLEOTIDE SEQUENCE [LARGE SCALE GENOMIC DNA]</scope>
    <source>
        <strain evidence="3">MSKU9</strain>
    </source>
</reference>
<accession>A0A4P5P4B5</accession>
<dbReference type="InterPro" id="IPR028992">
    <property type="entry name" value="Hedgehog/Intein_dom"/>
</dbReference>
<dbReference type="Proteomes" id="UP000315095">
    <property type="component" value="Unassembled WGS sequence"/>
</dbReference>
<dbReference type="Pfam" id="PF13403">
    <property type="entry name" value="Hint_2"/>
    <property type="match status" value="1"/>
</dbReference>
<evidence type="ECO:0000259" key="1">
    <source>
        <dbReference type="Pfam" id="PF13403"/>
    </source>
</evidence>
<dbReference type="OrthoDB" id="7284755at2"/>
<feature type="domain" description="Hedgehog/Intein (Hint)" evidence="1">
    <location>
        <begin position="245"/>
        <end position="384"/>
    </location>
</feature>
<evidence type="ECO:0000313" key="3">
    <source>
        <dbReference type="Proteomes" id="UP000315095"/>
    </source>
</evidence>
<dbReference type="Gene3D" id="2.170.16.10">
    <property type="entry name" value="Hedgehog/Intein (Hint) domain"/>
    <property type="match status" value="1"/>
</dbReference>
<name>A0A4P5P4B5_9PROT</name>